<gene>
    <name evidence="2" type="ORF">Purlil1_11087</name>
</gene>
<feature type="region of interest" description="Disordered" evidence="1">
    <location>
        <begin position="229"/>
        <end position="259"/>
    </location>
</feature>
<dbReference type="EMBL" id="JAWRVI010000062">
    <property type="protein sequence ID" value="KAK4082667.1"/>
    <property type="molecule type" value="Genomic_DNA"/>
</dbReference>
<evidence type="ECO:0000313" key="3">
    <source>
        <dbReference type="Proteomes" id="UP001287286"/>
    </source>
</evidence>
<reference evidence="2 3" key="1">
    <citation type="journal article" date="2024" name="Microbiol. Resour. Announc.">
        <title>Genome annotations for the ascomycete fungi Trichoderma harzianum, Trichoderma aggressivum, and Purpureocillium lilacinum.</title>
        <authorList>
            <person name="Beijen E.P.W."/>
            <person name="Ohm R.A."/>
        </authorList>
    </citation>
    <scope>NUCLEOTIDE SEQUENCE [LARGE SCALE GENOMIC DNA]</scope>
    <source>
        <strain evidence="2 3">CBS 150709</strain>
    </source>
</reference>
<feature type="region of interest" description="Disordered" evidence="1">
    <location>
        <begin position="1"/>
        <end position="28"/>
    </location>
</feature>
<keyword evidence="3" id="KW-1185">Reference proteome</keyword>
<organism evidence="2 3">
    <name type="scientific">Purpureocillium lilacinum</name>
    <name type="common">Paecilomyces lilacinus</name>
    <dbReference type="NCBI Taxonomy" id="33203"/>
    <lineage>
        <taxon>Eukaryota</taxon>
        <taxon>Fungi</taxon>
        <taxon>Dikarya</taxon>
        <taxon>Ascomycota</taxon>
        <taxon>Pezizomycotina</taxon>
        <taxon>Sordariomycetes</taxon>
        <taxon>Hypocreomycetidae</taxon>
        <taxon>Hypocreales</taxon>
        <taxon>Ophiocordycipitaceae</taxon>
        <taxon>Purpureocillium</taxon>
    </lineage>
</organism>
<evidence type="ECO:0000313" key="2">
    <source>
        <dbReference type="EMBL" id="KAK4082667.1"/>
    </source>
</evidence>
<comment type="caution">
    <text evidence="2">The sequence shown here is derived from an EMBL/GenBank/DDBJ whole genome shotgun (WGS) entry which is preliminary data.</text>
</comment>
<feature type="region of interest" description="Disordered" evidence="1">
    <location>
        <begin position="130"/>
        <end position="152"/>
    </location>
</feature>
<protein>
    <submittedName>
        <fullName evidence="2">Uncharacterized protein</fullName>
    </submittedName>
</protein>
<sequence length="259" mass="28341">MAPTRLDATSRQPPAASRDICNAKPRAGGGRRWQVPACPKCGQDGTYGGLRYRPFLQHLKQARPPLRNHPLPPGPLPRPPPLAVPHFCIEAASSWHDIRLGVMVCARTDAFVCSTAAAQSLGTRLHRCAAQSPRRHGKKQRQQWLQTSSKTQRVARFPLSSPAVSHHAAAETTPAALDGAWTQECPPRPLEAPVVAIPPIDNSLFALQPSLLPFLLVLQQRRLALLSRTPETPNCRATPSQRRRPPQTPLPLVGRVLVP</sequence>
<proteinExistence type="predicted"/>
<accession>A0ABR0BLG4</accession>
<dbReference type="Proteomes" id="UP001287286">
    <property type="component" value="Unassembled WGS sequence"/>
</dbReference>
<evidence type="ECO:0000256" key="1">
    <source>
        <dbReference type="SAM" id="MobiDB-lite"/>
    </source>
</evidence>
<name>A0ABR0BLG4_PURLI</name>
<feature type="compositionally biased region" description="Polar residues" evidence="1">
    <location>
        <begin position="142"/>
        <end position="152"/>
    </location>
</feature>